<keyword evidence="3" id="KW-1185">Reference proteome</keyword>
<protein>
    <submittedName>
        <fullName evidence="2">Uncharacterized protein</fullName>
    </submittedName>
</protein>
<sequence>MAAPQQHHNQDISNNTHPPAPGPPRYVFVDSSRGVPSPQLHPSTPQQQQLHQHHHQQQHHPQQQIPAPLRYAAFPHRPILHPRPPPHSLSHPAAQLPRPSGPQPVAPSAPAPYYDPHRSSLLGGSGPNPANRHSSSPDPHPKWHAFNSAPPFPRQKPAVIVGAPPQQPPPADSHSPSAAEAFAADPGTLAEQASSVVQAVQAIRTMSGKEGPALHGDMRARKAGMATMPTANPKPSLDS</sequence>
<dbReference type="Proteomes" id="UP000269721">
    <property type="component" value="Unassembled WGS sequence"/>
</dbReference>
<gene>
    <name evidence="2" type="ORF">BDK51DRAFT_33543</name>
</gene>
<organism evidence="2 3">
    <name type="scientific">Blyttiomyces helicus</name>
    <dbReference type="NCBI Taxonomy" id="388810"/>
    <lineage>
        <taxon>Eukaryota</taxon>
        <taxon>Fungi</taxon>
        <taxon>Fungi incertae sedis</taxon>
        <taxon>Chytridiomycota</taxon>
        <taxon>Chytridiomycota incertae sedis</taxon>
        <taxon>Chytridiomycetes</taxon>
        <taxon>Chytridiomycetes incertae sedis</taxon>
        <taxon>Blyttiomyces</taxon>
    </lineage>
</organism>
<evidence type="ECO:0000256" key="1">
    <source>
        <dbReference type="SAM" id="MobiDB-lite"/>
    </source>
</evidence>
<feature type="compositionally biased region" description="Low complexity" evidence="1">
    <location>
        <begin position="172"/>
        <end position="181"/>
    </location>
</feature>
<feature type="compositionally biased region" description="Low complexity" evidence="1">
    <location>
        <begin position="36"/>
        <end position="50"/>
    </location>
</feature>
<feature type="region of interest" description="Disordered" evidence="1">
    <location>
        <begin position="208"/>
        <end position="239"/>
    </location>
</feature>
<proteinExistence type="predicted"/>
<accession>A0A4P9VUX7</accession>
<dbReference type="AlphaFoldDB" id="A0A4P9VUX7"/>
<evidence type="ECO:0000313" key="3">
    <source>
        <dbReference type="Proteomes" id="UP000269721"/>
    </source>
</evidence>
<name>A0A4P9VUX7_9FUNG</name>
<feature type="compositionally biased region" description="Pro residues" evidence="1">
    <location>
        <begin position="99"/>
        <end position="110"/>
    </location>
</feature>
<reference evidence="3" key="1">
    <citation type="journal article" date="2018" name="Nat. Microbiol.">
        <title>Leveraging single-cell genomics to expand the fungal tree of life.</title>
        <authorList>
            <person name="Ahrendt S.R."/>
            <person name="Quandt C.A."/>
            <person name="Ciobanu D."/>
            <person name="Clum A."/>
            <person name="Salamov A."/>
            <person name="Andreopoulos B."/>
            <person name="Cheng J.F."/>
            <person name="Woyke T."/>
            <person name="Pelin A."/>
            <person name="Henrissat B."/>
            <person name="Reynolds N.K."/>
            <person name="Benny G.L."/>
            <person name="Smith M.E."/>
            <person name="James T.Y."/>
            <person name="Grigoriev I.V."/>
        </authorList>
    </citation>
    <scope>NUCLEOTIDE SEQUENCE [LARGE SCALE GENOMIC DNA]</scope>
</reference>
<evidence type="ECO:0000313" key="2">
    <source>
        <dbReference type="EMBL" id="RKO83404.1"/>
    </source>
</evidence>
<feature type="region of interest" description="Disordered" evidence="1">
    <location>
        <begin position="1"/>
        <end position="195"/>
    </location>
</feature>
<dbReference type="EMBL" id="ML001280">
    <property type="protein sequence ID" value="RKO83404.1"/>
    <property type="molecule type" value="Genomic_DNA"/>
</dbReference>